<gene>
    <name evidence="2" type="ORF">RRH01S_16_00470</name>
</gene>
<evidence type="ECO:0008006" key="4">
    <source>
        <dbReference type="Google" id="ProtNLM"/>
    </source>
</evidence>
<name>A0AA87QF17_RHIRH</name>
<organism evidence="2 3">
    <name type="scientific">Rhizobium rhizogenes NBRC 13257</name>
    <dbReference type="NCBI Taxonomy" id="1220581"/>
    <lineage>
        <taxon>Bacteria</taxon>
        <taxon>Pseudomonadati</taxon>
        <taxon>Pseudomonadota</taxon>
        <taxon>Alphaproteobacteria</taxon>
        <taxon>Hyphomicrobiales</taxon>
        <taxon>Rhizobiaceae</taxon>
        <taxon>Rhizobium/Agrobacterium group</taxon>
        <taxon>Rhizobium</taxon>
    </lineage>
</organism>
<dbReference type="Proteomes" id="UP000026941">
    <property type="component" value="Unassembled WGS sequence"/>
</dbReference>
<accession>A0AA87QF17</accession>
<comment type="caution">
    <text evidence="2">The sequence shown here is derived from an EMBL/GenBank/DDBJ whole genome shotgun (WGS) entry which is preliminary data.</text>
</comment>
<keyword evidence="1" id="KW-0732">Signal</keyword>
<protein>
    <recommendedName>
        <fullName evidence="4">IPT/TIG domain-containing protein</fullName>
    </recommendedName>
</protein>
<dbReference type="EMBL" id="BAYX01000016">
    <property type="protein sequence ID" value="GAJ96097.1"/>
    <property type="molecule type" value="Genomic_DNA"/>
</dbReference>
<reference evidence="2 3" key="1">
    <citation type="submission" date="2014-05" db="EMBL/GenBank/DDBJ databases">
        <title>Whole genome shotgun sequence of Rhizobium rhizogenes NBRC 13257.</title>
        <authorList>
            <person name="Katano-Makiyama Y."/>
            <person name="Hosoyama A."/>
            <person name="Hashimoto M."/>
            <person name="Hosoyama Y."/>
            <person name="Noguchi M."/>
            <person name="Tsuchikane K."/>
            <person name="Kimura A."/>
            <person name="Ohji S."/>
            <person name="Ichikawa N."/>
            <person name="Yamazoe A."/>
            <person name="Fujita N."/>
        </authorList>
    </citation>
    <scope>NUCLEOTIDE SEQUENCE [LARGE SCALE GENOMIC DNA]</scope>
    <source>
        <strain evidence="2 3">NBRC 13257</strain>
    </source>
</reference>
<evidence type="ECO:0000313" key="3">
    <source>
        <dbReference type="Proteomes" id="UP000026941"/>
    </source>
</evidence>
<dbReference type="AlphaFoldDB" id="A0AA87QF17"/>
<feature type="chain" id="PRO_5041654350" description="IPT/TIG domain-containing protein" evidence="1">
    <location>
        <begin position="24"/>
        <end position="456"/>
    </location>
</feature>
<sequence length="456" mass="49523">MKTISALISFAGIVLVSTSLAFAQADPITAGIVVQGLTQAIGDMRSALNEATNDAKSVGNSYQANAQNVLTDIDKMFGKNLNLAFDKMTDQQRQLVQNGERLVALTKEATDELTKKNFDRARSLMIEGDIVAYDTSYSLPCRTTKPRVMQVEPVEISADDEAPVIHVRGNFLLQGKGLKVSFAKTEAQVLQRTDTEISFAVPQSVLDDAKGKQIAISATLDGLTTITRKIRFVLGCSEKSRSLETAPSVQFLINPPITFHVQGTLTTSHLVDTVLPDLKGQFSNTGNGHCDDSYSVDQNYCLIDKNGGFDHVDISNPSANCGSSIGPINPSGDHCVFVGGHVQGCGAIRGPFNVWAGCKGRGWVKYDYQLYRKDRVMTEAGHSDIEKEGIPGETLFSFPFPTAAGKKEEMQFTFNVIVQKMRGDKVLEQGTLSQAQATHGTWQANVKDGQFSLTLQ</sequence>
<evidence type="ECO:0000256" key="1">
    <source>
        <dbReference type="SAM" id="SignalP"/>
    </source>
</evidence>
<feature type="signal peptide" evidence="1">
    <location>
        <begin position="1"/>
        <end position="23"/>
    </location>
</feature>
<proteinExistence type="predicted"/>
<dbReference type="RefSeq" id="WP_012653106.1">
    <property type="nucleotide sequence ID" value="NZ_BAYX01000016.1"/>
</dbReference>
<evidence type="ECO:0000313" key="2">
    <source>
        <dbReference type="EMBL" id="GAJ96097.1"/>
    </source>
</evidence>